<organism evidence="2 3">
    <name type="scientific">Brevundimonas balnearis</name>
    <dbReference type="NCBI Taxonomy" id="1572858"/>
    <lineage>
        <taxon>Bacteria</taxon>
        <taxon>Pseudomonadati</taxon>
        <taxon>Pseudomonadota</taxon>
        <taxon>Alphaproteobacteria</taxon>
        <taxon>Caulobacterales</taxon>
        <taxon>Caulobacteraceae</taxon>
        <taxon>Brevundimonas</taxon>
    </lineage>
</organism>
<proteinExistence type="predicted"/>
<dbReference type="EMBL" id="JBHLSW010000003">
    <property type="protein sequence ID" value="MFC0632655.1"/>
    <property type="molecule type" value="Genomic_DNA"/>
</dbReference>
<gene>
    <name evidence="2" type="ORF">ACFFGE_02010</name>
</gene>
<reference evidence="2 3" key="1">
    <citation type="submission" date="2024-09" db="EMBL/GenBank/DDBJ databases">
        <authorList>
            <person name="Sun Q."/>
            <person name="Mori K."/>
        </authorList>
    </citation>
    <scope>NUCLEOTIDE SEQUENCE [LARGE SCALE GENOMIC DNA]</scope>
    <source>
        <strain evidence="2 3">NCAIM B.02621</strain>
    </source>
</reference>
<evidence type="ECO:0008006" key="4">
    <source>
        <dbReference type="Google" id="ProtNLM"/>
    </source>
</evidence>
<evidence type="ECO:0000313" key="3">
    <source>
        <dbReference type="Proteomes" id="UP001589906"/>
    </source>
</evidence>
<protein>
    <recommendedName>
        <fullName evidence="4">Outer membrane protein beta-barrel domain-containing protein</fullName>
    </recommendedName>
</protein>
<keyword evidence="1" id="KW-0732">Signal</keyword>
<keyword evidence="3" id="KW-1185">Reference proteome</keyword>
<dbReference type="SUPFAM" id="SSF56925">
    <property type="entry name" value="OMPA-like"/>
    <property type="match status" value="1"/>
</dbReference>
<dbReference type="RefSeq" id="WP_376833801.1">
    <property type="nucleotide sequence ID" value="NZ_JBHLSW010000003.1"/>
</dbReference>
<feature type="chain" id="PRO_5045258327" description="Outer membrane protein beta-barrel domain-containing protein" evidence="1">
    <location>
        <begin position="23"/>
        <end position="261"/>
    </location>
</feature>
<dbReference type="InterPro" id="IPR011250">
    <property type="entry name" value="OMP/PagP_B-barrel"/>
</dbReference>
<dbReference type="Proteomes" id="UP001589906">
    <property type="component" value="Unassembled WGS sequence"/>
</dbReference>
<dbReference type="Gene3D" id="2.40.160.20">
    <property type="match status" value="1"/>
</dbReference>
<accession>A0ABV6QZ55</accession>
<comment type="caution">
    <text evidence="2">The sequence shown here is derived from an EMBL/GenBank/DDBJ whole genome shotgun (WGS) entry which is preliminary data.</text>
</comment>
<name>A0ABV6QZ55_9CAUL</name>
<sequence>MSKTIAVASALALVAAAGAAQAQTAPGQWTFGFEAGAEFPTDGEVHEGAIAPVPDLGPLNPALAGVDAELRIEPRSYDDIYGEAFNLGFEAAYGVSDSAEAFGSVRYVKSDEGTVQVGGAFVPALNTTLPVFGTFGDVESWIVEAGYRQYFGSGAIRPYVAGRLGAAFTDSVEATFEIPDADILIANAPFYDSTTSISAGIDLGVSWQVSDTVSLQAETGYRYVGELDGDDSAIGGLGLASINDVGERTYVPLTVRAKFTF</sequence>
<evidence type="ECO:0000313" key="2">
    <source>
        <dbReference type="EMBL" id="MFC0632655.1"/>
    </source>
</evidence>
<evidence type="ECO:0000256" key="1">
    <source>
        <dbReference type="SAM" id="SignalP"/>
    </source>
</evidence>
<feature type="signal peptide" evidence="1">
    <location>
        <begin position="1"/>
        <end position="22"/>
    </location>
</feature>